<protein>
    <submittedName>
        <fullName evidence="2">Uncharacterized protein</fullName>
    </submittedName>
</protein>
<reference evidence="2" key="1">
    <citation type="submission" date="2020-05" db="EMBL/GenBank/DDBJ databases">
        <title>WGS assembly of Panicum virgatum.</title>
        <authorList>
            <person name="Lovell J.T."/>
            <person name="Jenkins J."/>
            <person name="Shu S."/>
            <person name="Juenger T.E."/>
            <person name="Schmutz J."/>
        </authorList>
    </citation>
    <scope>NUCLEOTIDE SEQUENCE</scope>
    <source>
        <strain evidence="2">AP13</strain>
    </source>
</reference>
<evidence type="ECO:0000313" key="2">
    <source>
        <dbReference type="EMBL" id="KAG2552237.1"/>
    </source>
</evidence>
<accession>A0A8T0NRQ9</accession>
<organism evidence="2 3">
    <name type="scientific">Panicum virgatum</name>
    <name type="common">Blackwell switchgrass</name>
    <dbReference type="NCBI Taxonomy" id="38727"/>
    <lineage>
        <taxon>Eukaryota</taxon>
        <taxon>Viridiplantae</taxon>
        <taxon>Streptophyta</taxon>
        <taxon>Embryophyta</taxon>
        <taxon>Tracheophyta</taxon>
        <taxon>Spermatophyta</taxon>
        <taxon>Magnoliopsida</taxon>
        <taxon>Liliopsida</taxon>
        <taxon>Poales</taxon>
        <taxon>Poaceae</taxon>
        <taxon>PACMAD clade</taxon>
        <taxon>Panicoideae</taxon>
        <taxon>Panicodae</taxon>
        <taxon>Paniceae</taxon>
        <taxon>Panicinae</taxon>
        <taxon>Panicum</taxon>
        <taxon>Panicum sect. Hiantes</taxon>
    </lineage>
</organism>
<name>A0A8T0NRQ9_PANVG</name>
<sequence>MAIHPSRDPPYSSAQDSWRGCSCRPPPRRSSPSGLQRRCRWGRRAEDLGSGGGICKSGSSTRAADWLGPAATAPAVGWLGAGRA</sequence>
<comment type="caution">
    <text evidence="2">The sequence shown here is derived from an EMBL/GenBank/DDBJ whole genome shotgun (WGS) entry which is preliminary data.</text>
</comment>
<evidence type="ECO:0000256" key="1">
    <source>
        <dbReference type="SAM" id="MobiDB-lite"/>
    </source>
</evidence>
<proteinExistence type="predicted"/>
<dbReference type="EMBL" id="CM029053">
    <property type="protein sequence ID" value="KAG2552237.1"/>
    <property type="molecule type" value="Genomic_DNA"/>
</dbReference>
<evidence type="ECO:0000313" key="3">
    <source>
        <dbReference type="Proteomes" id="UP000823388"/>
    </source>
</evidence>
<dbReference type="Proteomes" id="UP000823388">
    <property type="component" value="Chromosome 9K"/>
</dbReference>
<feature type="region of interest" description="Disordered" evidence="1">
    <location>
        <begin position="1"/>
        <end position="38"/>
    </location>
</feature>
<gene>
    <name evidence="2" type="ORF">PVAP13_9KG094223</name>
</gene>
<keyword evidence="3" id="KW-1185">Reference proteome</keyword>
<dbReference type="AlphaFoldDB" id="A0A8T0NRQ9"/>